<organism evidence="9 10">
    <name type="scientific">Periplaneta americana</name>
    <name type="common">American cockroach</name>
    <name type="synonym">Blatta americana</name>
    <dbReference type="NCBI Taxonomy" id="6978"/>
    <lineage>
        <taxon>Eukaryota</taxon>
        <taxon>Metazoa</taxon>
        <taxon>Ecdysozoa</taxon>
        <taxon>Arthropoda</taxon>
        <taxon>Hexapoda</taxon>
        <taxon>Insecta</taxon>
        <taxon>Pterygota</taxon>
        <taxon>Neoptera</taxon>
        <taxon>Polyneoptera</taxon>
        <taxon>Dictyoptera</taxon>
        <taxon>Blattodea</taxon>
        <taxon>Blattoidea</taxon>
        <taxon>Blattidae</taxon>
        <taxon>Blattinae</taxon>
        <taxon>Periplaneta</taxon>
    </lineage>
</organism>
<evidence type="ECO:0000256" key="5">
    <source>
        <dbReference type="ARBA" id="ARBA00022771"/>
    </source>
</evidence>
<dbReference type="PROSITE" id="PS51873">
    <property type="entry name" value="TRIAD"/>
    <property type="match status" value="1"/>
</dbReference>
<keyword evidence="10" id="KW-1185">Reference proteome</keyword>
<reference evidence="9 10" key="1">
    <citation type="journal article" date="2022" name="Allergy">
        <title>Genome assembly and annotation of Periplaneta americana reveal a comprehensive cockroach allergen profile.</title>
        <authorList>
            <person name="Wang L."/>
            <person name="Xiong Q."/>
            <person name="Saelim N."/>
            <person name="Wang L."/>
            <person name="Nong W."/>
            <person name="Wan A.T."/>
            <person name="Shi M."/>
            <person name="Liu X."/>
            <person name="Cao Q."/>
            <person name="Hui J.H.L."/>
            <person name="Sookrung N."/>
            <person name="Leung T.F."/>
            <person name="Tungtrongchitr A."/>
            <person name="Tsui S.K.W."/>
        </authorList>
    </citation>
    <scope>NUCLEOTIDE SEQUENCE [LARGE SCALE GENOMIC DNA]</scope>
    <source>
        <strain evidence="9">PWHHKU_190912</strain>
    </source>
</reference>
<dbReference type="InterPro" id="IPR013083">
    <property type="entry name" value="Znf_RING/FYVE/PHD"/>
</dbReference>
<evidence type="ECO:0000256" key="7">
    <source>
        <dbReference type="ARBA" id="ARBA00022833"/>
    </source>
</evidence>
<keyword evidence="3" id="KW-0479">Metal-binding</keyword>
<comment type="pathway">
    <text evidence="1">Protein modification; protein ubiquitination.</text>
</comment>
<dbReference type="Pfam" id="PF26191">
    <property type="entry name" value="RING-HC_RBR_RNF216"/>
    <property type="match status" value="1"/>
</dbReference>
<feature type="domain" description="RING-type" evidence="8">
    <location>
        <begin position="72"/>
        <end position="274"/>
    </location>
</feature>
<evidence type="ECO:0000313" key="10">
    <source>
        <dbReference type="Proteomes" id="UP001148838"/>
    </source>
</evidence>
<dbReference type="InterPro" id="IPR047545">
    <property type="entry name" value="BRcat_RBR_RNF216"/>
</dbReference>
<dbReference type="Gene3D" id="3.30.40.10">
    <property type="entry name" value="Zinc/RING finger domain, C3HC4 (zinc finger)"/>
    <property type="match status" value="1"/>
</dbReference>
<name>A0ABQ8SE85_PERAM</name>
<dbReference type="Pfam" id="PF26200">
    <property type="entry name" value="Rcat_RNF216"/>
    <property type="match status" value="1"/>
</dbReference>
<accession>A0ABQ8SE85</accession>
<dbReference type="InterPro" id="IPR047544">
    <property type="entry name" value="RING-HC_RBR_RNF216"/>
</dbReference>
<dbReference type="Proteomes" id="UP001148838">
    <property type="component" value="Unassembled WGS sequence"/>
</dbReference>
<comment type="caution">
    <text evidence="9">The sequence shown here is derived from an EMBL/GenBank/DDBJ whole genome shotgun (WGS) entry which is preliminary data.</text>
</comment>
<keyword evidence="5" id="KW-0863">Zinc-finger</keyword>
<dbReference type="SUPFAM" id="SSF57850">
    <property type="entry name" value="RING/U-box"/>
    <property type="match status" value="3"/>
</dbReference>
<evidence type="ECO:0000256" key="6">
    <source>
        <dbReference type="ARBA" id="ARBA00022786"/>
    </source>
</evidence>
<dbReference type="CDD" id="cd20339">
    <property type="entry name" value="BRcat_RBR_RNF216"/>
    <property type="match status" value="1"/>
</dbReference>
<gene>
    <name evidence="9" type="ORF">ANN_20614</name>
</gene>
<dbReference type="CDD" id="cd20353">
    <property type="entry name" value="Rcat_RBR_RNF216"/>
    <property type="match status" value="1"/>
</dbReference>
<keyword evidence="4" id="KW-0677">Repeat</keyword>
<dbReference type="InterPro" id="IPR047546">
    <property type="entry name" value="Rcat_RBR_RNF216"/>
</dbReference>
<dbReference type="PANTHER" id="PTHR22770">
    <property type="entry name" value="UBIQUITIN CONJUGATING ENZYME 7 INTERACTING PROTEIN-RELATED"/>
    <property type="match status" value="1"/>
</dbReference>
<dbReference type="InterPro" id="IPR051628">
    <property type="entry name" value="LUBAC_E3_Ligases"/>
</dbReference>
<evidence type="ECO:0000256" key="2">
    <source>
        <dbReference type="ARBA" id="ARBA00022679"/>
    </source>
</evidence>
<keyword evidence="7" id="KW-0862">Zinc</keyword>
<keyword evidence="6" id="KW-0833">Ubl conjugation pathway</keyword>
<evidence type="ECO:0000259" key="8">
    <source>
        <dbReference type="PROSITE" id="PS51873"/>
    </source>
</evidence>
<dbReference type="InterPro" id="IPR044066">
    <property type="entry name" value="TRIAD_supradom"/>
</dbReference>
<proteinExistence type="predicted"/>
<evidence type="ECO:0000256" key="4">
    <source>
        <dbReference type="ARBA" id="ARBA00022737"/>
    </source>
</evidence>
<sequence>MAGLCEGGSEPPGSLKAMLLEPADTQHFSNVPRGKNLNGVAFIENEQRIKDLLQGKEQQKRDAFELAKANGELLECQCCYDSEVMAEDIVSCPEGHVFCKECVRRSADVIIGNGQNSFLCLTNCIAEFSLKVMRMVLKPTVFARIVQRKQMEEIQAAGIEEVENCPFCNFPNIPFSDDKVLMCTNPDCARDSCRKCRRSSHIPLRCDEVESKEVKMRTYIEDRMTDALMQKSFIKESGCNKMTCSCGAMMCYICRQPVQDYTHFNGQGGTEFHK</sequence>
<keyword evidence="2" id="KW-0808">Transferase</keyword>
<evidence type="ECO:0000256" key="1">
    <source>
        <dbReference type="ARBA" id="ARBA00004906"/>
    </source>
</evidence>
<protein>
    <recommendedName>
        <fullName evidence="8">RING-type domain-containing protein</fullName>
    </recommendedName>
</protein>
<dbReference type="PANTHER" id="PTHR22770:SF47">
    <property type="entry name" value="E3 UBIQUITIN-PROTEIN LIGASE RNF216"/>
    <property type="match status" value="1"/>
</dbReference>
<dbReference type="EMBL" id="JAJSOF020000029">
    <property type="protein sequence ID" value="KAJ4432000.1"/>
    <property type="molecule type" value="Genomic_DNA"/>
</dbReference>
<evidence type="ECO:0000256" key="3">
    <source>
        <dbReference type="ARBA" id="ARBA00022723"/>
    </source>
</evidence>
<evidence type="ECO:0000313" key="9">
    <source>
        <dbReference type="EMBL" id="KAJ4432000.1"/>
    </source>
</evidence>